<evidence type="ECO:0000313" key="1">
    <source>
        <dbReference type="EMBL" id="KAF4081347.1"/>
    </source>
</evidence>
<evidence type="ECO:0000313" key="2">
    <source>
        <dbReference type="Proteomes" id="UP000593565"/>
    </source>
</evidence>
<sequence length="103" mass="11425">MAAVGSPGLYSYYTCILIRTYCFNGRAVGTVLNTVTDMTISLYEDGVSHRGMPGHVRTLHAIKSWSRGFFKSTWQPGSYLISEIKHRAVYVKGKTLADENAFG</sequence>
<proteinExistence type="predicted"/>
<accession>A0A7J6AH40</accession>
<comment type="caution">
    <text evidence="1">The sequence shown here is derived from an EMBL/GenBank/DDBJ whole genome shotgun (WGS) entry which is preliminary data.</text>
</comment>
<dbReference type="AlphaFoldDB" id="A0A7J6AH40"/>
<dbReference type="EMBL" id="JAAGNN010000013">
    <property type="protein sequence ID" value="KAF4081347.1"/>
    <property type="molecule type" value="Genomic_DNA"/>
</dbReference>
<dbReference type="Proteomes" id="UP000593565">
    <property type="component" value="Unassembled WGS sequence"/>
</dbReference>
<reference evidence="1 2" key="1">
    <citation type="submission" date="2020-02" db="EMBL/GenBank/DDBJ databases">
        <title>A chromosome-scale genome assembly of the black bullhead catfish (Ameiurus melas).</title>
        <authorList>
            <person name="Wen M."/>
            <person name="Zham M."/>
            <person name="Cabau C."/>
            <person name="Klopp C."/>
            <person name="Donnadieu C."/>
            <person name="Roques C."/>
            <person name="Bouchez O."/>
            <person name="Lampietro C."/>
            <person name="Jouanno E."/>
            <person name="Herpin A."/>
            <person name="Louis A."/>
            <person name="Berthelot C."/>
            <person name="Parey E."/>
            <person name="Roest-Crollius H."/>
            <person name="Braasch I."/>
            <person name="Postlethwait J."/>
            <person name="Robinson-Rechavi M."/>
            <person name="Echchiki A."/>
            <person name="Begum T."/>
            <person name="Montfort J."/>
            <person name="Schartl M."/>
            <person name="Bobe J."/>
            <person name="Guiguen Y."/>
        </authorList>
    </citation>
    <scope>NUCLEOTIDE SEQUENCE [LARGE SCALE GENOMIC DNA]</scope>
    <source>
        <strain evidence="1">M_S1</strain>
        <tissue evidence="1">Blood</tissue>
    </source>
</reference>
<gene>
    <name evidence="1" type="ORF">AMELA_G00160300</name>
</gene>
<organism evidence="1 2">
    <name type="scientific">Ameiurus melas</name>
    <name type="common">Black bullhead</name>
    <name type="synonym">Silurus melas</name>
    <dbReference type="NCBI Taxonomy" id="219545"/>
    <lineage>
        <taxon>Eukaryota</taxon>
        <taxon>Metazoa</taxon>
        <taxon>Chordata</taxon>
        <taxon>Craniata</taxon>
        <taxon>Vertebrata</taxon>
        <taxon>Euteleostomi</taxon>
        <taxon>Actinopterygii</taxon>
        <taxon>Neopterygii</taxon>
        <taxon>Teleostei</taxon>
        <taxon>Ostariophysi</taxon>
        <taxon>Siluriformes</taxon>
        <taxon>Ictaluridae</taxon>
        <taxon>Ameiurus</taxon>
    </lineage>
</organism>
<name>A0A7J6AH40_AMEME</name>
<protein>
    <submittedName>
        <fullName evidence="1">Uncharacterized protein</fullName>
    </submittedName>
</protein>
<keyword evidence="2" id="KW-1185">Reference proteome</keyword>